<protein>
    <submittedName>
        <fullName evidence="2">Uncharacterized protein</fullName>
    </submittedName>
</protein>
<gene>
    <name evidence="2" type="ORF">KIPB_009669</name>
</gene>
<dbReference type="EMBL" id="BDIP01003355">
    <property type="protein sequence ID" value="GIQ87598.1"/>
    <property type="molecule type" value="Genomic_DNA"/>
</dbReference>
<feature type="compositionally biased region" description="Polar residues" evidence="1">
    <location>
        <begin position="89"/>
        <end position="104"/>
    </location>
</feature>
<feature type="compositionally biased region" description="Basic and acidic residues" evidence="1">
    <location>
        <begin position="137"/>
        <end position="155"/>
    </location>
</feature>
<reference evidence="2 3" key="1">
    <citation type="journal article" date="2018" name="PLoS ONE">
        <title>The draft genome of Kipferlia bialata reveals reductive genome evolution in fornicate parasites.</title>
        <authorList>
            <person name="Tanifuji G."/>
            <person name="Takabayashi S."/>
            <person name="Kume K."/>
            <person name="Takagi M."/>
            <person name="Nakayama T."/>
            <person name="Kamikawa R."/>
            <person name="Inagaki Y."/>
            <person name="Hashimoto T."/>
        </authorList>
    </citation>
    <scope>NUCLEOTIDE SEQUENCE [LARGE SCALE GENOMIC DNA]</scope>
    <source>
        <strain evidence="2">NY0173</strain>
    </source>
</reference>
<evidence type="ECO:0000256" key="1">
    <source>
        <dbReference type="SAM" id="MobiDB-lite"/>
    </source>
</evidence>
<evidence type="ECO:0000313" key="2">
    <source>
        <dbReference type="EMBL" id="GIQ87598.1"/>
    </source>
</evidence>
<organism evidence="2 3">
    <name type="scientific">Kipferlia bialata</name>
    <dbReference type="NCBI Taxonomy" id="797122"/>
    <lineage>
        <taxon>Eukaryota</taxon>
        <taxon>Metamonada</taxon>
        <taxon>Carpediemonas-like organisms</taxon>
        <taxon>Kipferlia</taxon>
    </lineage>
</organism>
<feature type="region of interest" description="Disordered" evidence="1">
    <location>
        <begin position="1"/>
        <end position="277"/>
    </location>
</feature>
<accession>A0A9K3GLQ8</accession>
<evidence type="ECO:0000313" key="3">
    <source>
        <dbReference type="Proteomes" id="UP000265618"/>
    </source>
</evidence>
<name>A0A9K3GLQ8_9EUKA</name>
<sequence>MDYEELQELSYNQLRSRNPRDGASSRRANRGHGSPHYTSRPAVEADTVQEHEYLRAHTGTGGQAGTPTPGTRGGKGRGGSRVGTVGQRKNLSSSMRNKPPSSEQSRYRAYRSRNRRGHDEAEVEDRAPTRGRAQTARSRDHASRTRGTRERERTASRVGVDIPQRPAAVAERVERLHRSRALEMEREREGARRSRSRSRGAVRGQREREAPRQQSPFRGAPLRSVSHGTHGTREAQAPPSLSQSQSRVSVQRGRQEAEGVEEQGQQYPAPQRQTPHTGDTLRTLLEQCQQEIRDVGSVRQGLVQLSQRLQRSEGALASRVAEIAKLHVSASRQLHAQATLLEQKNREAFQMINHERETRMYVEGLFRESRTFSVVSDPAPTGGQMGSGVDDNMERRRDLEEEEELLPGASISRSLYHERETDPRGSFISPPAPVREVGGEGTVH</sequence>
<feature type="compositionally biased region" description="Basic and acidic residues" evidence="1">
    <location>
        <begin position="171"/>
        <end position="192"/>
    </location>
</feature>
<proteinExistence type="predicted"/>
<feature type="region of interest" description="Disordered" evidence="1">
    <location>
        <begin position="374"/>
        <end position="444"/>
    </location>
</feature>
<feature type="compositionally biased region" description="Low complexity" evidence="1">
    <location>
        <begin position="235"/>
        <end position="252"/>
    </location>
</feature>
<dbReference type="AlphaFoldDB" id="A0A9K3GLQ8"/>
<keyword evidence="3" id="KW-1185">Reference proteome</keyword>
<feature type="compositionally biased region" description="Gly residues" evidence="1">
    <location>
        <begin position="71"/>
        <end position="81"/>
    </location>
</feature>
<feature type="compositionally biased region" description="Basic and acidic residues" evidence="1">
    <location>
        <begin position="117"/>
        <end position="128"/>
    </location>
</feature>
<comment type="caution">
    <text evidence="2">The sequence shown here is derived from an EMBL/GenBank/DDBJ whole genome shotgun (WGS) entry which is preliminary data.</text>
</comment>
<dbReference type="Proteomes" id="UP000265618">
    <property type="component" value="Unassembled WGS sequence"/>
</dbReference>